<reference evidence="8" key="1">
    <citation type="submission" date="2020-04" db="EMBL/GenBank/DDBJ databases">
        <authorList>
            <person name="Zhang T."/>
        </authorList>
    </citation>
    <scope>NUCLEOTIDE SEQUENCE</scope>
    <source>
        <strain evidence="8">HKST-UBA15</strain>
    </source>
</reference>
<evidence type="ECO:0000256" key="6">
    <source>
        <dbReference type="ARBA" id="ARBA00022982"/>
    </source>
</evidence>
<reference evidence="8" key="2">
    <citation type="journal article" date="2021" name="Microbiome">
        <title>Successional dynamics and alternative stable states in a saline activated sludge microbial community over 9 years.</title>
        <authorList>
            <person name="Wang Y."/>
            <person name="Ye J."/>
            <person name="Ju F."/>
            <person name="Liu L."/>
            <person name="Boyd J.A."/>
            <person name="Deng Y."/>
            <person name="Parks D.H."/>
            <person name="Jiang X."/>
            <person name="Yin X."/>
            <person name="Woodcroft B.J."/>
            <person name="Tyson G.W."/>
            <person name="Hugenholtz P."/>
            <person name="Polz M.F."/>
            <person name="Zhang T."/>
        </authorList>
    </citation>
    <scope>NUCLEOTIDE SEQUENCE</scope>
    <source>
        <strain evidence="8">HKST-UBA15</strain>
    </source>
</reference>
<comment type="cofactor">
    <cofactor evidence="1">
        <name>FMN</name>
        <dbReference type="ChEBI" id="CHEBI:58210"/>
    </cofactor>
</comment>
<evidence type="ECO:0000256" key="3">
    <source>
        <dbReference type="ARBA" id="ARBA00022448"/>
    </source>
</evidence>
<evidence type="ECO:0000313" key="9">
    <source>
        <dbReference type="Proteomes" id="UP000745577"/>
    </source>
</evidence>
<evidence type="ECO:0000256" key="2">
    <source>
        <dbReference type="ARBA" id="ARBA00005267"/>
    </source>
</evidence>
<dbReference type="EMBL" id="JAGQLL010000006">
    <property type="protein sequence ID" value="MCA9379675.1"/>
    <property type="molecule type" value="Genomic_DNA"/>
</dbReference>
<evidence type="ECO:0000259" key="7">
    <source>
        <dbReference type="PROSITE" id="PS50902"/>
    </source>
</evidence>
<keyword evidence="6" id="KW-0249">Electron transport</keyword>
<dbReference type="SUPFAM" id="SSF52218">
    <property type="entry name" value="Flavoproteins"/>
    <property type="match status" value="1"/>
</dbReference>
<sequence>MNNLIPIIYASTSGNVEATCQHISDLLREAGFETSLHRAEIVDFKVIQESSVILLATSTWEHGEINPFFNNILGEIEKNDLTGKSAGFIGLGDTRYEQVLFCKGIDILREAFIKAGGKDLSSPLKINGEPYQYFNTTVLNWTNKLIELLKNESA</sequence>
<name>A0A955I5Y9_9BACT</name>
<dbReference type="AlphaFoldDB" id="A0A955I5Y9"/>
<evidence type="ECO:0000256" key="4">
    <source>
        <dbReference type="ARBA" id="ARBA00022630"/>
    </source>
</evidence>
<protein>
    <submittedName>
        <fullName evidence="8">Flavodoxin domain-containing protein</fullName>
    </submittedName>
</protein>
<dbReference type="PANTHER" id="PTHR42809:SF1">
    <property type="entry name" value="FLAVODOXIN 1"/>
    <property type="match status" value="1"/>
</dbReference>
<proteinExistence type="inferred from homology"/>
<comment type="caution">
    <text evidence="8">The sequence shown here is derived from an EMBL/GenBank/DDBJ whole genome shotgun (WGS) entry which is preliminary data.</text>
</comment>
<dbReference type="Proteomes" id="UP000745577">
    <property type="component" value="Unassembled WGS sequence"/>
</dbReference>
<dbReference type="Pfam" id="PF00258">
    <property type="entry name" value="Flavodoxin_1"/>
    <property type="match status" value="1"/>
</dbReference>
<evidence type="ECO:0000256" key="1">
    <source>
        <dbReference type="ARBA" id="ARBA00001917"/>
    </source>
</evidence>
<gene>
    <name evidence="8" type="ORF">KC675_00695</name>
</gene>
<feature type="domain" description="Flavodoxin-like" evidence="7">
    <location>
        <begin position="5"/>
        <end position="146"/>
    </location>
</feature>
<dbReference type="InterPro" id="IPR029039">
    <property type="entry name" value="Flavoprotein-like_sf"/>
</dbReference>
<accession>A0A955I5Y9</accession>
<dbReference type="PANTHER" id="PTHR42809">
    <property type="entry name" value="FLAVODOXIN 2"/>
    <property type="match status" value="1"/>
</dbReference>
<keyword evidence="4" id="KW-0285">Flavoprotein</keyword>
<keyword evidence="5" id="KW-0288">FMN</keyword>
<keyword evidence="3" id="KW-0813">Transport</keyword>
<dbReference type="InterPro" id="IPR008254">
    <property type="entry name" value="Flavodoxin/NO_synth"/>
</dbReference>
<evidence type="ECO:0000313" key="8">
    <source>
        <dbReference type="EMBL" id="MCA9379675.1"/>
    </source>
</evidence>
<dbReference type="PROSITE" id="PS50902">
    <property type="entry name" value="FLAVODOXIN_LIKE"/>
    <property type="match status" value="1"/>
</dbReference>
<dbReference type="InterPro" id="IPR050619">
    <property type="entry name" value="Flavodoxin"/>
</dbReference>
<comment type="similarity">
    <text evidence="2">Belongs to the flavodoxin family.</text>
</comment>
<dbReference type="Gene3D" id="3.40.50.360">
    <property type="match status" value="1"/>
</dbReference>
<dbReference type="GO" id="GO:0010181">
    <property type="term" value="F:FMN binding"/>
    <property type="evidence" value="ECO:0007669"/>
    <property type="project" value="InterPro"/>
</dbReference>
<evidence type="ECO:0000256" key="5">
    <source>
        <dbReference type="ARBA" id="ARBA00022643"/>
    </source>
</evidence>
<organism evidence="8 9">
    <name type="scientific">Candidatus Dojkabacteria bacterium</name>
    <dbReference type="NCBI Taxonomy" id="2099670"/>
    <lineage>
        <taxon>Bacteria</taxon>
        <taxon>Candidatus Dojkabacteria</taxon>
    </lineage>
</organism>